<feature type="transmembrane region" description="Helical" evidence="1">
    <location>
        <begin position="94"/>
        <end position="110"/>
    </location>
</feature>
<dbReference type="OrthoDB" id="5190099at2"/>
<sequence>MSSQAQTDRSASDAKKIRRSVFWTGILLGIGIAAFLDETILHQLLQWHTLYWYTTPQGRLLSDGLFHIFSTLLLLWGALRLWKGRDSWNPWQRNAILAALLIGLGGFNLYDGIVQHVILRLHIVNEHVCSAVAGSQPTFLGICLNDIPYEIAFDMIALVILVAGIIWWQCVHHQIVNATMSE</sequence>
<organism evidence="2 3">
    <name type="scientific">Dictyobacter alpinus</name>
    <dbReference type="NCBI Taxonomy" id="2014873"/>
    <lineage>
        <taxon>Bacteria</taxon>
        <taxon>Bacillati</taxon>
        <taxon>Chloroflexota</taxon>
        <taxon>Ktedonobacteria</taxon>
        <taxon>Ktedonobacterales</taxon>
        <taxon>Dictyobacteraceae</taxon>
        <taxon>Dictyobacter</taxon>
    </lineage>
</organism>
<comment type="caution">
    <text evidence="2">The sequence shown here is derived from an EMBL/GenBank/DDBJ whole genome shotgun (WGS) entry which is preliminary data.</text>
</comment>
<dbReference type="RefSeq" id="WP_126625718.1">
    <property type="nucleotide sequence ID" value="NZ_BIFT01000001.1"/>
</dbReference>
<feature type="transmembrane region" description="Helical" evidence="1">
    <location>
        <begin position="21"/>
        <end position="45"/>
    </location>
</feature>
<protein>
    <submittedName>
        <fullName evidence="2">Membrane protein</fullName>
    </submittedName>
</protein>
<evidence type="ECO:0000313" key="2">
    <source>
        <dbReference type="EMBL" id="GCE25089.1"/>
    </source>
</evidence>
<dbReference type="Proteomes" id="UP000287171">
    <property type="component" value="Unassembled WGS sequence"/>
</dbReference>
<evidence type="ECO:0000313" key="3">
    <source>
        <dbReference type="Proteomes" id="UP000287171"/>
    </source>
</evidence>
<reference evidence="3" key="1">
    <citation type="submission" date="2018-12" db="EMBL/GenBank/DDBJ databases">
        <title>Tengunoibacter tsumagoiensis gen. nov., sp. nov., Dictyobacter kobayashii sp. nov., D. alpinus sp. nov., and D. joshuensis sp. nov. and description of Dictyobacteraceae fam. nov. within the order Ktedonobacterales isolated from Tengu-no-mugimeshi.</title>
        <authorList>
            <person name="Wang C.M."/>
            <person name="Zheng Y."/>
            <person name="Sakai Y."/>
            <person name="Toyoda A."/>
            <person name="Minakuchi Y."/>
            <person name="Abe K."/>
            <person name="Yokota A."/>
            <person name="Yabe S."/>
        </authorList>
    </citation>
    <scope>NUCLEOTIDE SEQUENCE [LARGE SCALE GENOMIC DNA]</scope>
    <source>
        <strain evidence="3">Uno16</strain>
    </source>
</reference>
<name>A0A402B169_9CHLR</name>
<dbReference type="Pfam" id="PF10002">
    <property type="entry name" value="DUF2243"/>
    <property type="match status" value="1"/>
</dbReference>
<keyword evidence="1" id="KW-0812">Transmembrane</keyword>
<keyword evidence="1" id="KW-0472">Membrane</keyword>
<dbReference type="AlphaFoldDB" id="A0A402B169"/>
<feature type="transmembrane region" description="Helical" evidence="1">
    <location>
        <begin position="151"/>
        <end position="171"/>
    </location>
</feature>
<gene>
    <name evidence="2" type="ORF">KDA_05730</name>
</gene>
<feature type="transmembrane region" description="Helical" evidence="1">
    <location>
        <begin position="65"/>
        <end position="82"/>
    </location>
</feature>
<accession>A0A402B169</accession>
<dbReference type="InterPro" id="IPR018719">
    <property type="entry name" value="DUF2243_membrane"/>
</dbReference>
<dbReference type="EMBL" id="BIFT01000001">
    <property type="protein sequence ID" value="GCE25089.1"/>
    <property type="molecule type" value="Genomic_DNA"/>
</dbReference>
<proteinExistence type="predicted"/>
<keyword evidence="3" id="KW-1185">Reference proteome</keyword>
<evidence type="ECO:0000256" key="1">
    <source>
        <dbReference type="SAM" id="Phobius"/>
    </source>
</evidence>
<keyword evidence="1" id="KW-1133">Transmembrane helix</keyword>